<feature type="transmembrane region" description="Helical" evidence="1">
    <location>
        <begin position="76"/>
        <end position="95"/>
    </location>
</feature>
<dbReference type="Proteomes" id="UP000631114">
    <property type="component" value="Unassembled WGS sequence"/>
</dbReference>
<protein>
    <recommendedName>
        <fullName evidence="4">Membrane lipoprotein</fullName>
    </recommendedName>
</protein>
<accession>A0A835LL97</accession>
<dbReference type="PANTHER" id="PTHR39113:SF1">
    <property type="entry name" value="MEMBRANE LIPOPROTEIN"/>
    <property type="match status" value="1"/>
</dbReference>
<gene>
    <name evidence="2" type="ORF">IFM89_012861</name>
</gene>
<dbReference type="PANTHER" id="PTHR39113">
    <property type="entry name" value="MEMBRANE LIPOPROTEIN-RELATED"/>
    <property type="match status" value="1"/>
</dbReference>
<feature type="transmembrane region" description="Helical" evidence="1">
    <location>
        <begin position="12"/>
        <end position="32"/>
    </location>
</feature>
<comment type="caution">
    <text evidence="2">The sequence shown here is derived from an EMBL/GenBank/DDBJ whole genome shotgun (WGS) entry which is preliminary data.</text>
</comment>
<keyword evidence="1" id="KW-1133">Transmembrane helix</keyword>
<dbReference type="OrthoDB" id="2017304at2759"/>
<evidence type="ECO:0000313" key="3">
    <source>
        <dbReference type="Proteomes" id="UP000631114"/>
    </source>
</evidence>
<dbReference type="EMBL" id="JADFTS010000007">
    <property type="protein sequence ID" value="KAF9596662.1"/>
    <property type="molecule type" value="Genomic_DNA"/>
</dbReference>
<dbReference type="AlphaFoldDB" id="A0A835LL97"/>
<organism evidence="2 3">
    <name type="scientific">Coptis chinensis</name>
    <dbReference type="NCBI Taxonomy" id="261450"/>
    <lineage>
        <taxon>Eukaryota</taxon>
        <taxon>Viridiplantae</taxon>
        <taxon>Streptophyta</taxon>
        <taxon>Embryophyta</taxon>
        <taxon>Tracheophyta</taxon>
        <taxon>Spermatophyta</taxon>
        <taxon>Magnoliopsida</taxon>
        <taxon>Ranunculales</taxon>
        <taxon>Ranunculaceae</taxon>
        <taxon>Coptidoideae</taxon>
        <taxon>Coptis</taxon>
    </lineage>
</organism>
<keyword evidence="3" id="KW-1185">Reference proteome</keyword>
<evidence type="ECO:0000256" key="1">
    <source>
        <dbReference type="SAM" id="Phobius"/>
    </source>
</evidence>
<reference evidence="2 3" key="1">
    <citation type="submission" date="2020-10" db="EMBL/GenBank/DDBJ databases">
        <title>The Coptis chinensis genome and diversification of protoberbering-type alkaloids.</title>
        <authorList>
            <person name="Wang B."/>
            <person name="Shu S."/>
            <person name="Song C."/>
            <person name="Liu Y."/>
        </authorList>
    </citation>
    <scope>NUCLEOTIDE SEQUENCE [LARGE SCALE GENOMIC DNA]</scope>
    <source>
        <strain evidence="2">HL-2020</strain>
        <tissue evidence="2">Leaf</tissue>
    </source>
</reference>
<feature type="transmembrane region" description="Helical" evidence="1">
    <location>
        <begin position="115"/>
        <end position="137"/>
    </location>
</feature>
<evidence type="ECO:0008006" key="4">
    <source>
        <dbReference type="Google" id="ProtNLM"/>
    </source>
</evidence>
<feature type="transmembrane region" description="Helical" evidence="1">
    <location>
        <begin position="44"/>
        <end position="64"/>
    </location>
</feature>
<name>A0A835LL97_9MAGN</name>
<proteinExistence type="predicted"/>
<keyword evidence="1" id="KW-0472">Membrane</keyword>
<sequence length="207" mass="23301">MAYKRRSSSSFPALLLMFLNFILFVLSFASFAPTFLLKNPPRSLGWALYVVSGMSLLSSVVGFCSQITHLCFITHVSLILASVVGQVLGVLALFTKENPSLRLLNSPRDPKEARALVRVECGALMGMLMMQFAILILTCAVHTCWVKEFEGLEFEREETAKKRSRNMARVQEESMANAAKIAEVRAKEFDEKMKNKYGKWTKTEFEG</sequence>
<evidence type="ECO:0000313" key="2">
    <source>
        <dbReference type="EMBL" id="KAF9596662.1"/>
    </source>
</evidence>
<keyword evidence="1" id="KW-0812">Transmembrane</keyword>